<gene>
    <name evidence="1" type="ORF">SCALOS_LOCUS4195</name>
</gene>
<organism evidence="1 2">
    <name type="scientific">Scutellospora calospora</name>
    <dbReference type="NCBI Taxonomy" id="85575"/>
    <lineage>
        <taxon>Eukaryota</taxon>
        <taxon>Fungi</taxon>
        <taxon>Fungi incertae sedis</taxon>
        <taxon>Mucoromycota</taxon>
        <taxon>Glomeromycotina</taxon>
        <taxon>Glomeromycetes</taxon>
        <taxon>Diversisporales</taxon>
        <taxon>Gigasporaceae</taxon>
        <taxon>Scutellospora</taxon>
    </lineage>
</organism>
<sequence>MIQDKWNFISPTNIDLKGIEATLERFANYPASTIKDEILSQLVNDIGIQGRAFRTLTKASSSQCSNLTKSTTHIIVNFEKLNLKNSEFISYSTKSELTIAEILKECDLIRKGYKDISRNLNRISDDFQTHKSNLEKEKYILDQEVSNIRYRSKHEKSSAIKMGMVIGFGIGSLSNASLYVISPQLDGGLTLIATIATGGVLGWYYGRKLSSKLSQEAILKENDVKRLKKSADYIENVMKDVKFFDDKVGLFETFWARQIDHISVTQQFINNAKKGNVEINNLNVQSLLASWTHAKTALANYQANVKAIVP</sequence>
<dbReference type="Proteomes" id="UP000789860">
    <property type="component" value="Unassembled WGS sequence"/>
</dbReference>
<proteinExistence type="predicted"/>
<comment type="caution">
    <text evidence="1">The sequence shown here is derived from an EMBL/GenBank/DDBJ whole genome shotgun (WGS) entry which is preliminary data.</text>
</comment>
<reference evidence="1" key="1">
    <citation type="submission" date="2021-06" db="EMBL/GenBank/DDBJ databases">
        <authorList>
            <person name="Kallberg Y."/>
            <person name="Tangrot J."/>
            <person name="Rosling A."/>
        </authorList>
    </citation>
    <scope>NUCLEOTIDE SEQUENCE</scope>
    <source>
        <strain evidence="1">AU212A</strain>
    </source>
</reference>
<dbReference type="EMBL" id="CAJVPM010005446">
    <property type="protein sequence ID" value="CAG8524220.1"/>
    <property type="molecule type" value="Genomic_DNA"/>
</dbReference>
<keyword evidence="2" id="KW-1185">Reference proteome</keyword>
<accession>A0ACA9LFL3</accession>
<protein>
    <submittedName>
        <fullName evidence="1">7497_t:CDS:1</fullName>
    </submittedName>
</protein>
<evidence type="ECO:0000313" key="2">
    <source>
        <dbReference type="Proteomes" id="UP000789860"/>
    </source>
</evidence>
<name>A0ACA9LFL3_9GLOM</name>
<evidence type="ECO:0000313" key="1">
    <source>
        <dbReference type="EMBL" id="CAG8524220.1"/>
    </source>
</evidence>